<evidence type="ECO:0000313" key="2">
    <source>
        <dbReference type="EMBL" id="SMX83366.1"/>
    </source>
</evidence>
<sequence>MQISATDHQWEDRTSADSEETFDGQSFEAGIPPDESAGLAARFNHDGSYELWGYVDGWELTSEDLVLVEPSCRALSDFELLQVHEHLAPRALSYAAAGNDDARSRVLALTRFDLGAVMARRDEEEMLLFLRYVETGDTAPP</sequence>
<gene>
    <name evidence="2" type="ORF">BAURA86_01394</name>
</gene>
<evidence type="ECO:0000313" key="3">
    <source>
        <dbReference type="Proteomes" id="UP000234300"/>
    </source>
</evidence>
<reference evidence="2 3" key="1">
    <citation type="submission" date="2017-03" db="EMBL/GenBank/DDBJ databases">
        <authorList>
            <person name="Afonso C.L."/>
            <person name="Miller P.J."/>
            <person name="Scott M.A."/>
            <person name="Spackman E."/>
            <person name="Goraichik I."/>
            <person name="Dimitrov K.M."/>
            <person name="Suarez D.L."/>
            <person name="Swayne D.E."/>
        </authorList>
    </citation>
    <scope>NUCLEOTIDE SEQUENCE [LARGE SCALE GENOMIC DNA]</scope>
    <source>
        <strain evidence="3">8(6)</strain>
    </source>
</reference>
<feature type="region of interest" description="Disordered" evidence="1">
    <location>
        <begin position="1"/>
        <end position="33"/>
    </location>
</feature>
<name>A0A2H1J7B4_BREAU</name>
<protein>
    <submittedName>
        <fullName evidence="2">Uncharacterized protein</fullName>
    </submittedName>
</protein>
<proteinExistence type="predicted"/>
<dbReference type="EMBL" id="FXZI01000003">
    <property type="protein sequence ID" value="SMX83366.1"/>
    <property type="molecule type" value="Genomic_DNA"/>
</dbReference>
<dbReference type="AlphaFoldDB" id="A0A2H1J7B4"/>
<organism evidence="2 3">
    <name type="scientific">Brevibacterium aurantiacum</name>
    <dbReference type="NCBI Taxonomy" id="273384"/>
    <lineage>
        <taxon>Bacteria</taxon>
        <taxon>Bacillati</taxon>
        <taxon>Actinomycetota</taxon>
        <taxon>Actinomycetes</taxon>
        <taxon>Micrococcales</taxon>
        <taxon>Brevibacteriaceae</taxon>
        <taxon>Brevibacterium</taxon>
    </lineage>
</organism>
<accession>A0A2H1J7B4</accession>
<dbReference type="Proteomes" id="UP000234300">
    <property type="component" value="Unassembled WGS sequence"/>
</dbReference>
<dbReference type="RefSeq" id="WP_101556692.1">
    <property type="nucleotide sequence ID" value="NZ_FXZI01000003.1"/>
</dbReference>
<evidence type="ECO:0000256" key="1">
    <source>
        <dbReference type="SAM" id="MobiDB-lite"/>
    </source>
</evidence>